<dbReference type="InterPro" id="IPR014048">
    <property type="entry name" value="MethylDNA_cys_MeTrfase_DNA-bd"/>
</dbReference>
<dbReference type="GO" id="GO:0032259">
    <property type="term" value="P:methylation"/>
    <property type="evidence" value="ECO:0007669"/>
    <property type="project" value="UniProtKB-KW"/>
</dbReference>
<dbReference type="GeneID" id="90589519"/>
<evidence type="ECO:0000256" key="1">
    <source>
        <dbReference type="ARBA" id="ARBA00001286"/>
    </source>
</evidence>
<dbReference type="SUPFAM" id="SSF46767">
    <property type="entry name" value="Methylated DNA-protein cysteine methyltransferase, C-terminal domain"/>
    <property type="match status" value="1"/>
</dbReference>
<evidence type="ECO:0000256" key="3">
    <source>
        <dbReference type="ARBA" id="ARBA00022679"/>
    </source>
</evidence>
<evidence type="ECO:0000259" key="7">
    <source>
        <dbReference type="Pfam" id="PF01035"/>
    </source>
</evidence>
<comment type="catalytic activity">
    <reaction evidence="6">
        <text>a 6-O-methyl-2'-deoxyguanosine in DNA + L-cysteinyl-[protein] = S-methyl-L-cysteinyl-[protein] + a 2'-deoxyguanosine in DNA</text>
        <dbReference type="Rhea" id="RHEA:24000"/>
        <dbReference type="Rhea" id="RHEA-COMP:10131"/>
        <dbReference type="Rhea" id="RHEA-COMP:10132"/>
        <dbReference type="Rhea" id="RHEA-COMP:11367"/>
        <dbReference type="Rhea" id="RHEA-COMP:11368"/>
        <dbReference type="ChEBI" id="CHEBI:29950"/>
        <dbReference type="ChEBI" id="CHEBI:82612"/>
        <dbReference type="ChEBI" id="CHEBI:85445"/>
        <dbReference type="ChEBI" id="CHEBI:85448"/>
        <dbReference type="EC" id="2.1.1.63"/>
    </reaction>
</comment>
<dbReference type="EMBL" id="CP104395">
    <property type="protein sequence ID" value="WEL19116.1"/>
    <property type="molecule type" value="Genomic_DNA"/>
</dbReference>
<dbReference type="Proteomes" id="UP001218034">
    <property type="component" value="Chromosome"/>
</dbReference>
<dbReference type="PROSITE" id="PS00374">
    <property type="entry name" value="MGMT"/>
    <property type="match status" value="1"/>
</dbReference>
<keyword evidence="2 8" id="KW-0489">Methyltransferase</keyword>
<dbReference type="RefSeq" id="WP_347721988.1">
    <property type="nucleotide sequence ID" value="NZ_CP104395.1"/>
</dbReference>
<dbReference type="InterPro" id="IPR036217">
    <property type="entry name" value="MethylDNA_cys_MeTrfase_DNAb"/>
</dbReference>
<feature type="domain" description="Methylated-DNA-[protein]-cysteine S-methyltransferase DNA binding" evidence="7">
    <location>
        <begin position="52"/>
        <end position="124"/>
    </location>
</feature>
<keyword evidence="3" id="KW-0808">Transferase</keyword>
<evidence type="ECO:0000313" key="8">
    <source>
        <dbReference type="EMBL" id="WEL19116.1"/>
    </source>
</evidence>
<accession>A0ABY8CHF6</accession>
<evidence type="ECO:0000256" key="2">
    <source>
        <dbReference type="ARBA" id="ARBA00022603"/>
    </source>
</evidence>
<evidence type="ECO:0000256" key="4">
    <source>
        <dbReference type="ARBA" id="ARBA00022763"/>
    </source>
</evidence>
<dbReference type="NCBIfam" id="TIGR00589">
    <property type="entry name" value="ogt"/>
    <property type="match status" value="1"/>
</dbReference>
<organism evidence="8 9">
    <name type="scientific">Candidatus Nanohalococcus occultus</name>
    <dbReference type="NCBI Taxonomy" id="2978047"/>
    <lineage>
        <taxon>Archaea</taxon>
        <taxon>Candidatus Nanohalarchaeota</taxon>
        <taxon>Candidatus Nanohalarchaeota incertae sedis</taxon>
        <taxon>Candidatus Nanohalococcus</taxon>
    </lineage>
</organism>
<keyword evidence="4" id="KW-0227">DNA damage</keyword>
<proteinExistence type="predicted"/>
<keyword evidence="5" id="KW-0234">DNA repair</keyword>
<dbReference type="GO" id="GO:0008168">
    <property type="term" value="F:methyltransferase activity"/>
    <property type="evidence" value="ECO:0007669"/>
    <property type="project" value="UniProtKB-KW"/>
</dbReference>
<dbReference type="InterPro" id="IPR001497">
    <property type="entry name" value="MethylDNA_cys_MeTrfase_AS"/>
</dbReference>
<dbReference type="InterPro" id="IPR036388">
    <property type="entry name" value="WH-like_DNA-bd_sf"/>
</dbReference>
<evidence type="ECO:0000313" key="9">
    <source>
        <dbReference type="Proteomes" id="UP001218034"/>
    </source>
</evidence>
<evidence type="ECO:0000256" key="6">
    <source>
        <dbReference type="ARBA" id="ARBA00049348"/>
    </source>
</evidence>
<gene>
    <name evidence="8" type="primary">ada</name>
    <name evidence="8" type="ORF">SVXNc_0084</name>
</gene>
<dbReference type="PANTHER" id="PTHR10815">
    <property type="entry name" value="METHYLATED-DNA--PROTEIN-CYSTEINE METHYLTRANSFERASE"/>
    <property type="match status" value="1"/>
</dbReference>
<dbReference type="Gene3D" id="1.10.10.10">
    <property type="entry name" value="Winged helix-like DNA-binding domain superfamily/Winged helix DNA-binding domain"/>
    <property type="match status" value="1"/>
</dbReference>
<sequence length="125" mass="13968">MIVNVFDGALIIDESLIEESKDIIERQVREYVEGKRTCFDLSFSFPSGALGQVLREMNEIPYGETKTYGEIAEKLDTAPVAIGSYCSQNSLPLIIPCHRVVGRNDIGGYQAGREVKQKLLELEQD</sequence>
<keyword evidence="9" id="KW-1185">Reference proteome</keyword>
<evidence type="ECO:0000256" key="5">
    <source>
        <dbReference type="ARBA" id="ARBA00023204"/>
    </source>
</evidence>
<dbReference type="Pfam" id="PF01035">
    <property type="entry name" value="DNA_binding_1"/>
    <property type="match status" value="1"/>
</dbReference>
<reference evidence="8 9" key="1">
    <citation type="submission" date="2022-09" db="EMBL/GenBank/DDBJ databases">
        <title>Xylan utilization by haloarchaea-nanohaloarchaea associations.</title>
        <authorList>
            <person name="Yakimov M."/>
        </authorList>
    </citation>
    <scope>NUCLEOTIDE SEQUENCE [LARGE SCALE GENOMIC DNA]</scope>
    <source>
        <strain evidence="8 9">SVXNc</strain>
    </source>
</reference>
<dbReference type="PANTHER" id="PTHR10815:SF13">
    <property type="entry name" value="METHYLATED-DNA--PROTEIN-CYSTEINE METHYLTRANSFERASE"/>
    <property type="match status" value="1"/>
</dbReference>
<comment type="catalytic activity">
    <reaction evidence="1">
        <text>a 4-O-methyl-thymidine in DNA + L-cysteinyl-[protein] = a thymidine in DNA + S-methyl-L-cysteinyl-[protein]</text>
        <dbReference type="Rhea" id="RHEA:53428"/>
        <dbReference type="Rhea" id="RHEA-COMP:10131"/>
        <dbReference type="Rhea" id="RHEA-COMP:10132"/>
        <dbReference type="Rhea" id="RHEA-COMP:13555"/>
        <dbReference type="Rhea" id="RHEA-COMP:13556"/>
        <dbReference type="ChEBI" id="CHEBI:29950"/>
        <dbReference type="ChEBI" id="CHEBI:82612"/>
        <dbReference type="ChEBI" id="CHEBI:137386"/>
        <dbReference type="ChEBI" id="CHEBI:137387"/>
        <dbReference type="EC" id="2.1.1.63"/>
    </reaction>
</comment>
<name>A0ABY8CHF6_9ARCH</name>
<protein>
    <submittedName>
        <fullName evidence="8">Methylated DNA-protein cysteine methyltransferase</fullName>
    </submittedName>
</protein>
<dbReference type="CDD" id="cd06445">
    <property type="entry name" value="ATase"/>
    <property type="match status" value="1"/>
</dbReference>